<dbReference type="InterPro" id="IPR016024">
    <property type="entry name" value="ARM-type_fold"/>
</dbReference>
<dbReference type="Pfam" id="PF08713">
    <property type="entry name" value="DNA_alkylation"/>
    <property type="match status" value="1"/>
</dbReference>
<proteinExistence type="predicted"/>
<dbReference type="Gene3D" id="1.25.10.90">
    <property type="match status" value="1"/>
</dbReference>
<evidence type="ECO:0000313" key="1">
    <source>
        <dbReference type="EMBL" id="CAB4754001.1"/>
    </source>
</evidence>
<dbReference type="PANTHER" id="PTHR34070:SF1">
    <property type="entry name" value="DNA ALKYLATION REPAIR PROTEIN"/>
    <property type="match status" value="1"/>
</dbReference>
<name>A0A6J6U278_9ZZZZ</name>
<gene>
    <name evidence="1" type="ORF">UFOPK2810_00977</name>
</gene>
<sequence length="228" mass="26010">MIVDDWVEAVASALLPIAQPADAAPMARYMKDVAPFLGIRAPDRRQVVLTAVKALPTPSVDCLTEVALRLWAEREREYQYAACDVLAHHARMLSGSFLTHPSQYLLTTKPWWDTVDLLGTAVVSPLTERSPATLDLMWQWCRSNDRWLIRAAIQHQRGRRERTDIGLLTSMCSMHGEDPEFFVAKAIGWALRDASRWFPHEVQRFVEHHPHLTPVARREAVRGLSRVR</sequence>
<organism evidence="1">
    <name type="scientific">freshwater metagenome</name>
    <dbReference type="NCBI Taxonomy" id="449393"/>
    <lineage>
        <taxon>unclassified sequences</taxon>
        <taxon>metagenomes</taxon>
        <taxon>ecological metagenomes</taxon>
    </lineage>
</organism>
<dbReference type="InterPro" id="IPR014825">
    <property type="entry name" value="DNA_alkylation"/>
</dbReference>
<protein>
    <submittedName>
        <fullName evidence="1">Unannotated protein</fullName>
    </submittedName>
</protein>
<accession>A0A6J6U278</accession>
<dbReference type="SUPFAM" id="SSF48371">
    <property type="entry name" value="ARM repeat"/>
    <property type="match status" value="1"/>
</dbReference>
<reference evidence="1" key="1">
    <citation type="submission" date="2020-05" db="EMBL/GenBank/DDBJ databases">
        <authorList>
            <person name="Chiriac C."/>
            <person name="Salcher M."/>
            <person name="Ghai R."/>
            <person name="Kavagutti S V."/>
        </authorList>
    </citation>
    <scope>NUCLEOTIDE SEQUENCE</scope>
</reference>
<dbReference type="EMBL" id="CAEZYZ010000156">
    <property type="protein sequence ID" value="CAB4754001.1"/>
    <property type="molecule type" value="Genomic_DNA"/>
</dbReference>
<dbReference type="AlphaFoldDB" id="A0A6J6U278"/>
<dbReference type="PANTHER" id="PTHR34070">
    <property type="entry name" value="ARMADILLO-TYPE FOLD"/>
    <property type="match status" value="1"/>
</dbReference>